<dbReference type="EMBL" id="JANBUH010000502">
    <property type="protein sequence ID" value="KAJ2750758.1"/>
    <property type="molecule type" value="Genomic_DNA"/>
</dbReference>
<evidence type="ECO:0000256" key="1">
    <source>
        <dbReference type="SAM" id="MobiDB-lite"/>
    </source>
</evidence>
<reference evidence="3" key="1">
    <citation type="submission" date="2022-07" db="EMBL/GenBank/DDBJ databases">
        <title>Phylogenomic reconstructions and comparative analyses of Kickxellomycotina fungi.</title>
        <authorList>
            <person name="Reynolds N.K."/>
            <person name="Stajich J.E."/>
            <person name="Barry K."/>
            <person name="Grigoriev I.V."/>
            <person name="Crous P."/>
            <person name="Smith M.E."/>
        </authorList>
    </citation>
    <scope>NUCLEOTIDE SEQUENCE</scope>
    <source>
        <strain evidence="3">BCRC 34297</strain>
    </source>
</reference>
<feature type="compositionally biased region" description="Low complexity" evidence="1">
    <location>
        <begin position="175"/>
        <end position="186"/>
    </location>
</feature>
<evidence type="ECO:0000313" key="3">
    <source>
        <dbReference type="EMBL" id="KAJ2750758.1"/>
    </source>
</evidence>
<protein>
    <submittedName>
        <fullName evidence="3">Uncharacterized protein</fullName>
    </submittedName>
</protein>
<comment type="caution">
    <text evidence="3">The sequence shown here is derived from an EMBL/GenBank/DDBJ whole genome shotgun (WGS) entry which is preliminary data.</text>
</comment>
<dbReference type="AlphaFoldDB" id="A0A9W8L9U3"/>
<evidence type="ECO:0000313" key="4">
    <source>
        <dbReference type="Proteomes" id="UP001140011"/>
    </source>
</evidence>
<name>A0A9W8L9U3_9FUNG</name>
<feature type="compositionally biased region" description="Low complexity" evidence="1">
    <location>
        <begin position="124"/>
        <end position="143"/>
    </location>
</feature>
<gene>
    <name evidence="3" type="ORF">GGI19_004917</name>
</gene>
<proteinExistence type="predicted"/>
<dbReference type="Proteomes" id="UP001140011">
    <property type="component" value="Unassembled WGS sequence"/>
</dbReference>
<accession>A0A9W8L9U3</accession>
<feature type="chain" id="PRO_5040916659" evidence="2">
    <location>
        <begin position="19"/>
        <end position="212"/>
    </location>
</feature>
<sequence length="212" mass="22060">MYLSLVLPLLFVGHVAVAKPDVAGTRTVVISLATGQSGQIIPFVLHRNSHGFDPITIFSTKSTGSSVFSDTSFDWTSSDIISTSDAGSEESTVVSIEVSSTAESSVESSIAELSTETSVIESASEPPVIESSVAESSVAEPSVTEQVSTSKEDLGSGSDSDSDNEESKKSVAVNSTSHTSKKSSASTYTLPSSAFLAIPACLFAVTFNRPMF</sequence>
<evidence type="ECO:0000256" key="2">
    <source>
        <dbReference type="SAM" id="SignalP"/>
    </source>
</evidence>
<dbReference type="OrthoDB" id="5571151at2759"/>
<organism evidence="3 4">
    <name type="scientific">Coemansia pectinata</name>
    <dbReference type="NCBI Taxonomy" id="1052879"/>
    <lineage>
        <taxon>Eukaryota</taxon>
        <taxon>Fungi</taxon>
        <taxon>Fungi incertae sedis</taxon>
        <taxon>Zoopagomycota</taxon>
        <taxon>Kickxellomycotina</taxon>
        <taxon>Kickxellomycetes</taxon>
        <taxon>Kickxellales</taxon>
        <taxon>Kickxellaceae</taxon>
        <taxon>Coemansia</taxon>
    </lineage>
</organism>
<keyword evidence="4" id="KW-1185">Reference proteome</keyword>
<feature type="region of interest" description="Disordered" evidence="1">
    <location>
        <begin position="115"/>
        <end position="186"/>
    </location>
</feature>
<keyword evidence="2" id="KW-0732">Signal</keyword>
<feature type="signal peptide" evidence="2">
    <location>
        <begin position="1"/>
        <end position="18"/>
    </location>
</feature>